<dbReference type="InterPro" id="IPR027417">
    <property type="entry name" value="P-loop_NTPase"/>
</dbReference>
<protein>
    <recommendedName>
        <fullName evidence="4">G domain-containing protein</fullName>
    </recommendedName>
</protein>
<keyword evidence="1" id="KW-0472">Membrane</keyword>
<dbReference type="EMBL" id="CP111016">
    <property type="protein sequence ID" value="WAR06135.1"/>
    <property type="molecule type" value="Genomic_DNA"/>
</dbReference>
<keyword evidence="1" id="KW-0812">Transmembrane</keyword>
<name>A0ABY7E8G5_MYAAR</name>
<reference evidence="2" key="1">
    <citation type="submission" date="2022-11" db="EMBL/GenBank/DDBJ databases">
        <title>Centuries of genome instability and evolution in soft-shell clam transmissible cancer (bioRxiv).</title>
        <authorList>
            <person name="Hart S.F.M."/>
            <person name="Yonemitsu M.A."/>
            <person name="Giersch R.M."/>
            <person name="Beal B.F."/>
            <person name="Arriagada G."/>
            <person name="Davis B.W."/>
            <person name="Ostrander E.A."/>
            <person name="Goff S.P."/>
            <person name="Metzger M.J."/>
        </authorList>
    </citation>
    <scope>NUCLEOTIDE SEQUENCE</scope>
    <source>
        <strain evidence="2">MELC-2E11</strain>
        <tissue evidence="2">Siphon/mantle</tissue>
    </source>
</reference>
<evidence type="ECO:0000256" key="1">
    <source>
        <dbReference type="SAM" id="Phobius"/>
    </source>
</evidence>
<evidence type="ECO:0000313" key="2">
    <source>
        <dbReference type="EMBL" id="WAR06135.1"/>
    </source>
</evidence>
<feature type="transmembrane region" description="Helical" evidence="1">
    <location>
        <begin position="319"/>
        <end position="338"/>
    </location>
</feature>
<feature type="non-terminal residue" evidence="2">
    <location>
        <position position="1"/>
    </location>
</feature>
<dbReference type="CDD" id="cd00882">
    <property type="entry name" value="Ras_like_GTPase"/>
    <property type="match status" value="1"/>
</dbReference>
<proteinExistence type="predicted"/>
<keyword evidence="3" id="KW-1185">Reference proteome</keyword>
<keyword evidence="1" id="KW-1133">Transmembrane helix</keyword>
<sequence>TNFVYQSYSNLDRGPTDSDDYNLHDENEQLLETVVRYSSLATRKKPETLLLFGLSGSGKTSIVNTIFNELTGIPESALQAGSGSTQSKTLDFKYVNCGILQENIIDSDLQSKIGAIIGNLPNIIDCAGKGNVNDEQTKEILRHTLTGRIPPGTSIAALEELQNKKGVGCLNVVLPPCNPEWAVTKIIFVQSAADSIPEQLLDMLHDVLSEHDDQAGRDLYGSDQDATITAEDFQDKKDKLATALGIKNNVGDNCIPWASYSDTVRMPSPKVQNSVLKLLRQIQCPKPVEHTGVPLPRITLLQSWRLNLNAFFTTSSCRTYVLIFVICTLVAAFLWLIAKVHESPNTSS</sequence>
<feature type="non-terminal residue" evidence="2">
    <location>
        <position position="348"/>
    </location>
</feature>
<gene>
    <name evidence="2" type="ORF">MAR_021504</name>
</gene>
<evidence type="ECO:0000313" key="3">
    <source>
        <dbReference type="Proteomes" id="UP001164746"/>
    </source>
</evidence>
<dbReference type="SUPFAM" id="SSF52540">
    <property type="entry name" value="P-loop containing nucleoside triphosphate hydrolases"/>
    <property type="match status" value="1"/>
</dbReference>
<organism evidence="2 3">
    <name type="scientific">Mya arenaria</name>
    <name type="common">Soft-shell clam</name>
    <dbReference type="NCBI Taxonomy" id="6604"/>
    <lineage>
        <taxon>Eukaryota</taxon>
        <taxon>Metazoa</taxon>
        <taxon>Spiralia</taxon>
        <taxon>Lophotrochozoa</taxon>
        <taxon>Mollusca</taxon>
        <taxon>Bivalvia</taxon>
        <taxon>Autobranchia</taxon>
        <taxon>Heteroconchia</taxon>
        <taxon>Euheterodonta</taxon>
        <taxon>Imparidentia</taxon>
        <taxon>Neoheterodontei</taxon>
        <taxon>Myida</taxon>
        <taxon>Myoidea</taxon>
        <taxon>Myidae</taxon>
        <taxon>Mya</taxon>
    </lineage>
</organism>
<dbReference type="Gene3D" id="3.40.50.300">
    <property type="entry name" value="P-loop containing nucleotide triphosphate hydrolases"/>
    <property type="match status" value="1"/>
</dbReference>
<accession>A0ABY7E8G5</accession>
<evidence type="ECO:0008006" key="4">
    <source>
        <dbReference type="Google" id="ProtNLM"/>
    </source>
</evidence>
<dbReference type="Proteomes" id="UP001164746">
    <property type="component" value="Chromosome 5"/>
</dbReference>